<feature type="compositionally biased region" description="Low complexity" evidence="1">
    <location>
        <begin position="313"/>
        <end position="335"/>
    </location>
</feature>
<evidence type="ECO:0000313" key="3">
    <source>
        <dbReference type="Proteomes" id="UP001596241"/>
    </source>
</evidence>
<dbReference type="PANTHER" id="PTHR13812">
    <property type="entry name" value="KETIMINE REDUCTASE MU-CRYSTALLIN"/>
    <property type="match status" value="1"/>
</dbReference>
<dbReference type="Pfam" id="PF02423">
    <property type="entry name" value="OCD_Mu_crystall"/>
    <property type="match status" value="1"/>
</dbReference>
<accession>A0ABW1FEM1</accession>
<protein>
    <submittedName>
        <fullName evidence="2">Ornithine cyclodeaminase family protein</fullName>
    </submittedName>
</protein>
<keyword evidence="3" id="KW-1185">Reference proteome</keyword>
<dbReference type="Proteomes" id="UP001596241">
    <property type="component" value="Unassembled WGS sequence"/>
</dbReference>
<dbReference type="PANTHER" id="PTHR13812:SF19">
    <property type="entry name" value="KETIMINE REDUCTASE MU-CRYSTALLIN"/>
    <property type="match status" value="1"/>
</dbReference>
<organism evidence="2 3">
    <name type="scientific">Streptomyces ramulosus</name>
    <dbReference type="NCBI Taxonomy" id="47762"/>
    <lineage>
        <taxon>Bacteria</taxon>
        <taxon>Bacillati</taxon>
        <taxon>Actinomycetota</taxon>
        <taxon>Actinomycetes</taxon>
        <taxon>Kitasatosporales</taxon>
        <taxon>Streptomycetaceae</taxon>
        <taxon>Streptomyces</taxon>
    </lineage>
</organism>
<sequence>MKLLTDAHVRERLGPARTVDLMRHLLREAWRGRLLAPARAHAGLGTGAVTVTAGAAGDLYGYRVYDSLPHEGHTADQVVAVHDRATGRLLGLVVGSELGARRTGGLGAVAVDLLARPGRCVLGLIGAGQQAWHQLWAVTAVRPLAEVRVFSRSGERRAEFARRAVRELGVEARPVDRARSAVTGADIVITATTSPRPVLDADWIAPGTHLTTVGPKYADGHELPLALADRATVIATDSPQQAAAYRPDFFLAPTRHFSRLVPLGALLDGAAPGRQHPDDVTLYCSVGLAGTEPLLAAALLADGPPVPGTRDSGPAATAAADRPPAAPTAGRPEAP</sequence>
<gene>
    <name evidence="2" type="ORF">ACFP3M_06030</name>
</gene>
<dbReference type="Gene3D" id="3.40.50.720">
    <property type="entry name" value="NAD(P)-binding Rossmann-like Domain"/>
    <property type="match status" value="1"/>
</dbReference>
<comment type="caution">
    <text evidence="2">The sequence shown here is derived from an EMBL/GenBank/DDBJ whole genome shotgun (WGS) entry which is preliminary data.</text>
</comment>
<dbReference type="Gene3D" id="3.30.1780.10">
    <property type="entry name" value="ornithine cyclodeaminase, domain 1"/>
    <property type="match status" value="1"/>
</dbReference>
<feature type="region of interest" description="Disordered" evidence="1">
    <location>
        <begin position="301"/>
        <end position="335"/>
    </location>
</feature>
<dbReference type="InterPro" id="IPR023401">
    <property type="entry name" value="ODC_N"/>
</dbReference>
<dbReference type="InterPro" id="IPR036291">
    <property type="entry name" value="NAD(P)-bd_dom_sf"/>
</dbReference>
<dbReference type="SUPFAM" id="SSF51735">
    <property type="entry name" value="NAD(P)-binding Rossmann-fold domains"/>
    <property type="match status" value="1"/>
</dbReference>
<dbReference type="InterPro" id="IPR003462">
    <property type="entry name" value="ODC_Mu_crystall"/>
</dbReference>
<reference evidence="3" key="1">
    <citation type="journal article" date="2019" name="Int. J. Syst. Evol. Microbiol.">
        <title>The Global Catalogue of Microorganisms (GCM) 10K type strain sequencing project: providing services to taxonomists for standard genome sequencing and annotation.</title>
        <authorList>
            <consortium name="The Broad Institute Genomics Platform"/>
            <consortium name="The Broad Institute Genome Sequencing Center for Infectious Disease"/>
            <person name="Wu L."/>
            <person name="Ma J."/>
        </authorList>
    </citation>
    <scope>NUCLEOTIDE SEQUENCE [LARGE SCALE GENOMIC DNA]</scope>
    <source>
        <strain evidence="3">CGMCC 1.15809</strain>
    </source>
</reference>
<proteinExistence type="predicted"/>
<evidence type="ECO:0000256" key="1">
    <source>
        <dbReference type="SAM" id="MobiDB-lite"/>
    </source>
</evidence>
<evidence type="ECO:0000313" key="2">
    <source>
        <dbReference type="EMBL" id="MFC5892377.1"/>
    </source>
</evidence>
<dbReference type="EMBL" id="JBHSPW010000002">
    <property type="protein sequence ID" value="MFC5892377.1"/>
    <property type="molecule type" value="Genomic_DNA"/>
</dbReference>
<name>A0ABW1FEM1_9ACTN</name>
<dbReference type="RefSeq" id="WP_345087668.1">
    <property type="nucleotide sequence ID" value="NZ_BAAAWG010000013.1"/>
</dbReference>
<dbReference type="PIRSF" id="PIRSF001439">
    <property type="entry name" value="CryM"/>
    <property type="match status" value="1"/>
</dbReference>